<dbReference type="AlphaFoldDB" id="A0A072UB11"/>
<evidence type="ECO:0000313" key="2">
    <source>
        <dbReference type="EnsemblPlants" id="KEH26964"/>
    </source>
</evidence>
<organism evidence="1 3">
    <name type="scientific">Medicago truncatula</name>
    <name type="common">Barrel medic</name>
    <name type="synonym">Medicago tribuloides</name>
    <dbReference type="NCBI Taxonomy" id="3880"/>
    <lineage>
        <taxon>Eukaryota</taxon>
        <taxon>Viridiplantae</taxon>
        <taxon>Streptophyta</taxon>
        <taxon>Embryophyta</taxon>
        <taxon>Tracheophyta</taxon>
        <taxon>Spermatophyta</taxon>
        <taxon>Magnoliopsida</taxon>
        <taxon>eudicotyledons</taxon>
        <taxon>Gunneridae</taxon>
        <taxon>Pentapetalae</taxon>
        <taxon>rosids</taxon>
        <taxon>fabids</taxon>
        <taxon>Fabales</taxon>
        <taxon>Fabaceae</taxon>
        <taxon>Papilionoideae</taxon>
        <taxon>50 kb inversion clade</taxon>
        <taxon>NPAAA clade</taxon>
        <taxon>Hologalegina</taxon>
        <taxon>IRL clade</taxon>
        <taxon>Trifolieae</taxon>
        <taxon>Medicago</taxon>
    </lineage>
</organism>
<protein>
    <submittedName>
        <fullName evidence="1">Otubain</fullName>
    </submittedName>
</protein>
<evidence type="ECO:0000313" key="1">
    <source>
        <dbReference type="EMBL" id="KEH26964.1"/>
    </source>
</evidence>
<dbReference type="EMBL" id="CM001222">
    <property type="protein sequence ID" value="KEH26964.1"/>
    <property type="molecule type" value="Genomic_DNA"/>
</dbReference>
<sequence length="98" mass="10953">MKLVLGCKRGGEYKGTKKKLKQEDKCSRKCESFHLGCMMHASKLLIIDVVSGLHNHKSKQKLVGHILVGCLNAKEPKLVVDMTRNLVKPKNNLSTVKI</sequence>
<dbReference type="HOGENOM" id="CLU_2336868_0_0_1"/>
<reference evidence="1 3" key="2">
    <citation type="journal article" date="2014" name="BMC Genomics">
        <title>An improved genome release (version Mt4.0) for the model legume Medicago truncatula.</title>
        <authorList>
            <person name="Tang H."/>
            <person name="Krishnakumar V."/>
            <person name="Bidwell S."/>
            <person name="Rosen B."/>
            <person name="Chan A."/>
            <person name="Zhou S."/>
            <person name="Gentzbittel L."/>
            <person name="Childs K.L."/>
            <person name="Yandell M."/>
            <person name="Gundlach H."/>
            <person name="Mayer K.F."/>
            <person name="Schwartz D.C."/>
            <person name="Town C.D."/>
        </authorList>
    </citation>
    <scope>GENOME REANNOTATION</scope>
    <source>
        <strain evidence="1">A17</strain>
        <strain evidence="2 3">cv. Jemalong A17</strain>
    </source>
</reference>
<reference evidence="2" key="3">
    <citation type="submission" date="2015-04" db="UniProtKB">
        <authorList>
            <consortium name="EnsemblPlants"/>
        </authorList>
    </citation>
    <scope>IDENTIFICATION</scope>
    <source>
        <strain evidence="2">cv. Jemalong A17</strain>
    </source>
</reference>
<proteinExistence type="predicted"/>
<keyword evidence="3" id="KW-1185">Reference proteome</keyword>
<reference evidence="1 3" key="1">
    <citation type="journal article" date="2011" name="Nature">
        <title>The Medicago genome provides insight into the evolution of rhizobial symbioses.</title>
        <authorList>
            <person name="Young N.D."/>
            <person name="Debelle F."/>
            <person name="Oldroyd G.E."/>
            <person name="Geurts R."/>
            <person name="Cannon S.B."/>
            <person name="Udvardi M.K."/>
            <person name="Benedito V.A."/>
            <person name="Mayer K.F."/>
            <person name="Gouzy J."/>
            <person name="Schoof H."/>
            <person name="Van de Peer Y."/>
            <person name="Proost S."/>
            <person name="Cook D.R."/>
            <person name="Meyers B.C."/>
            <person name="Spannagl M."/>
            <person name="Cheung F."/>
            <person name="De Mita S."/>
            <person name="Krishnakumar V."/>
            <person name="Gundlach H."/>
            <person name="Zhou S."/>
            <person name="Mudge J."/>
            <person name="Bharti A.K."/>
            <person name="Murray J.D."/>
            <person name="Naoumkina M.A."/>
            <person name="Rosen B."/>
            <person name="Silverstein K.A."/>
            <person name="Tang H."/>
            <person name="Rombauts S."/>
            <person name="Zhao P.X."/>
            <person name="Zhou P."/>
            <person name="Barbe V."/>
            <person name="Bardou P."/>
            <person name="Bechner M."/>
            <person name="Bellec A."/>
            <person name="Berger A."/>
            <person name="Berges H."/>
            <person name="Bidwell S."/>
            <person name="Bisseling T."/>
            <person name="Choisne N."/>
            <person name="Couloux A."/>
            <person name="Denny R."/>
            <person name="Deshpande S."/>
            <person name="Dai X."/>
            <person name="Doyle J.J."/>
            <person name="Dudez A.M."/>
            <person name="Farmer A.D."/>
            <person name="Fouteau S."/>
            <person name="Franken C."/>
            <person name="Gibelin C."/>
            <person name="Gish J."/>
            <person name="Goldstein S."/>
            <person name="Gonzalez A.J."/>
            <person name="Green P.J."/>
            <person name="Hallab A."/>
            <person name="Hartog M."/>
            <person name="Hua A."/>
            <person name="Humphray S.J."/>
            <person name="Jeong D.H."/>
            <person name="Jing Y."/>
            <person name="Jocker A."/>
            <person name="Kenton S.M."/>
            <person name="Kim D.J."/>
            <person name="Klee K."/>
            <person name="Lai H."/>
            <person name="Lang C."/>
            <person name="Lin S."/>
            <person name="Macmil S.L."/>
            <person name="Magdelenat G."/>
            <person name="Matthews L."/>
            <person name="McCorrison J."/>
            <person name="Monaghan E.L."/>
            <person name="Mun J.H."/>
            <person name="Najar F.Z."/>
            <person name="Nicholson C."/>
            <person name="Noirot C."/>
            <person name="O'Bleness M."/>
            <person name="Paule C.R."/>
            <person name="Poulain J."/>
            <person name="Prion F."/>
            <person name="Qin B."/>
            <person name="Qu C."/>
            <person name="Retzel E.F."/>
            <person name="Riddle C."/>
            <person name="Sallet E."/>
            <person name="Samain S."/>
            <person name="Samson N."/>
            <person name="Sanders I."/>
            <person name="Saurat O."/>
            <person name="Scarpelli C."/>
            <person name="Schiex T."/>
            <person name="Segurens B."/>
            <person name="Severin A.J."/>
            <person name="Sherrier D.J."/>
            <person name="Shi R."/>
            <person name="Sims S."/>
            <person name="Singer S.R."/>
            <person name="Sinharoy S."/>
            <person name="Sterck L."/>
            <person name="Viollet A."/>
            <person name="Wang B.B."/>
            <person name="Wang K."/>
            <person name="Wang M."/>
            <person name="Wang X."/>
            <person name="Warfsmann J."/>
            <person name="Weissenbach J."/>
            <person name="White D.D."/>
            <person name="White J.D."/>
            <person name="Wiley G.B."/>
            <person name="Wincker P."/>
            <person name="Xing Y."/>
            <person name="Yang L."/>
            <person name="Yao Z."/>
            <person name="Ying F."/>
            <person name="Zhai J."/>
            <person name="Zhou L."/>
            <person name="Zuber A."/>
            <person name="Denarie J."/>
            <person name="Dixon R.A."/>
            <person name="May G.D."/>
            <person name="Schwartz D.C."/>
            <person name="Rogers J."/>
            <person name="Quetier F."/>
            <person name="Town C.D."/>
            <person name="Roe B.A."/>
        </authorList>
    </citation>
    <scope>NUCLEOTIDE SEQUENCE [LARGE SCALE GENOMIC DNA]</scope>
    <source>
        <strain evidence="1">A17</strain>
        <strain evidence="2 3">cv. Jemalong A17</strain>
    </source>
</reference>
<accession>A0A072UB11</accession>
<dbReference type="Proteomes" id="UP000002051">
    <property type="component" value="Chromosome 6"/>
</dbReference>
<name>A0A072UB11_MEDTR</name>
<evidence type="ECO:0000313" key="3">
    <source>
        <dbReference type="Proteomes" id="UP000002051"/>
    </source>
</evidence>
<dbReference type="EnsemblPlants" id="KEH26964">
    <property type="protein sequence ID" value="KEH26964"/>
    <property type="gene ID" value="MTR_6g081290"/>
</dbReference>
<gene>
    <name evidence="1" type="ordered locus">MTR_6g081290</name>
</gene>